<dbReference type="InterPro" id="IPR051239">
    <property type="entry name" value="2'-dNMP_N-hydrolase"/>
</dbReference>
<dbReference type="Pfam" id="PF05014">
    <property type="entry name" value="Nuc_deoxyrib_tr"/>
    <property type="match status" value="1"/>
</dbReference>
<protein>
    <submittedName>
        <fullName evidence="1">Nucleoside 2-deoxyribosyltransferase</fullName>
    </submittedName>
</protein>
<dbReference type="AlphaFoldDB" id="A0A2N7F9V2"/>
<proteinExistence type="predicted"/>
<dbReference type="GO" id="GO:0009159">
    <property type="term" value="P:deoxyribonucleoside monophosphate catabolic process"/>
    <property type="evidence" value="ECO:0007669"/>
    <property type="project" value="TreeGrafter"/>
</dbReference>
<organism evidence="1 2">
    <name type="scientific">Vibrio splendidus</name>
    <dbReference type="NCBI Taxonomy" id="29497"/>
    <lineage>
        <taxon>Bacteria</taxon>
        <taxon>Pseudomonadati</taxon>
        <taxon>Pseudomonadota</taxon>
        <taxon>Gammaproteobacteria</taxon>
        <taxon>Vibrionales</taxon>
        <taxon>Vibrionaceae</taxon>
        <taxon>Vibrio</taxon>
    </lineage>
</organism>
<dbReference type="GO" id="GO:0070694">
    <property type="term" value="F:5-hydroxymethyl-dUMP N-hydrolase activity"/>
    <property type="evidence" value="ECO:0007669"/>
    <property type="project" value="TreeGrafter"/>
</dbReference>
<dbReference type="EMBL" id="MCWU01000032">
    <property type="protein sequence ID" value="PMJ64338.1"/>
    <property type="molecule type" value="Genomic_DNA"/>
</dbReference>
<dbReference type="Gene3D" id="3.40.50.450">
    <property type="match status" value="1"/>
</dbReference>
<dbReference type="SUPFAM" id="SSF52309">
    <property type="entry name" value="N-(deoxy)ribosyltransferase-like"/>
    <property type="match status" value="1"/>
</dbReference>
<dbReference type="GO" id="GO:0016740">
    <property type="term" value="F:transferase activity"/>
    <property type="evidence" value="ECO:0007669"/>
    <property type="project" value="UniProtKB-KW"/>
</dbReference>
<evidence type="ECO:0000313" key="2">
    <source>
        <dbReference type="Proteomes" id="UP000235330"/>
    </source>
</evidence>
<reference evidence="2" key="1">
    <citation type="submission" date="2016-07" db="EMBL/GenBank/DDBJ databases">
        <title>Nontailed viruses are major unrecognized killers of bacteria in the ocean.</title>
        <authorList>
            <person name="Kauffman K."/>
            <person name="Hussain F."/>
            <person name="Yang J."/>
            <person name="Arevalo P."/>
            <person name="Brown J."/>
            <person name="Cutler M."/>
            <person name="Kelly L."/>
            <person name="Polz M.F."/>
        </authorList>
    </citation>
    <scope>NUCLEOTIDE SEQUENCE [LARGE SCALE GENOMIC DNA]</scope>
    <source>
        <strain evidence="2">10N.261.55.E11</strain>
    </source>
</reference>
<dbReference type="RefSeq" id="WP_102516723.1">
    <property type="nucleotide sequence ID" value="NZ_CAWNSM010000032.1"/>
</dbReference>
<evidence type="ECO:0000313" key="1">
    <source>
        <dbReference type="EMBL" id="PMJ64338.1"/>
    </source>
</evidence>
<dbReference type="PANTHER" id="PTHR15364:SF0">
    <property type="entry name" value="2'-DEOXYNUCLEOSIDE 5'-PHOSPHATE N-HYDROLASE 1"/>
    <property type="match status" value="1"/>
</dbReference>
<dbReference type="InterPro" id="IPR007710">
    <property type="entry name" value="Nucleoside_deoxyribTrfase"/>
</dbReference>
<accession>A0A2N7F9V2</accession>
<gene>
    <name evidence="1" type="ORF">BCU17_21475</name>
</gene>
<comment type="caution">
    <text evidence="1">The sequence shown here is derived from an EMBL/GenBank/DDBJ whole genome shotgun (WGS) entry which is preliminary data.</text>
</comment>
<sequence length="209" mass="23555">MKKIYLAGPEVFLDNAIEIGNNKKKLCQLYGFEGLFPLDNVIEFTSNIPQDNVIEFTSNIPQDNGLEIASANEKLIAEADFIIANITPFRGTSCDVGTAYEMGLARGLKKPVFAYTNDTRLFLERNLSELTGAHLVSHNHYVDSLGMTLENFGLIDNLMLDGAVNENIVIHRLVEEKQPYRELLGFEQCLKQIRLYESEYINTELMITG</sequence>
<name>A0A2N7F9V2_VIBSP</name>
<keyword evidence="1" id="KW-0808">Transferase</keyword>
<dbReference type="PANTHER" id="PTHR15364">
    <property type="entry name" value="2'-DEOXYNUCLEOSIDE 5'-PHOSPHATE N-HYDROLASE 1"/>
    <property type="match status" value="1"/>
</dbReference>
<dbReference type="Proteomes" id="UP000235330">
    <property type="component" value="Unassembled WGS sequence"/>
</dbReference>